<evidence type="ECO:0000313" key="1">
    <source>
        <dbReference type="EMBL" id="ACS19061.1"/>
    </source>
</evidence>
<proteinExistence type="predicted"/>
<dbReference type="AlphaFoldDB" id="C5CJK8"/>
<reference evidence="1" key="1">
    <citation type="submission" date="2009-06" db="EMBL/GenBank/DDBJ databases">
        <title>Complete sequence of chromosome 1 of Variovorax paradoxus S110.</title>
        <authorList>
            <consortium name="US DOE Joint Genome Institute"/>
            <person name="Lucas S."/>
            <person name="Copeland A."/>
            <person name="Lapidus A."/>
            <person name="Glavina del Rio T."/>
            <person name="Tice H."/>
            <person name="Bruce D."/>
            <person name="Goodwin L."/>
            <person name="Pitluck S."/>
            <person name="Chertkov O."/>
            <person name="Brettin T."/>
            <person name="Detter J.C."/>
            <person name="Han C."/>
            <person name="Larimer F."/>
            <person name="Land M."/>
            <person name="Hauser L."/>
            <person name="Kyrpides N."/>
            <person name="Ovchinnikova G."/>
            <person name="Orwin P."/>
            <person name="Leadbetter J.R."/>
            <person name="Spain J.C."/>
            <person name="Han J.I."/>
        </authorList>
    </citation>
    <scope>NUCLEOTIDE SEQUENCE</scope>
    <source>
        <strain evidence="1">S110</strain>
    </source>
</reference>
<protein>
    <submittedName>
        <fullName evidence="1">Uncharacterized protein</fullName>
    </submittedName>
</protein>
<dbReference type="EMBL" id="CP001635">
    <property type="protein sequence ID" value="ACS19061.1"/>
    <property type="molecule type" value="Genomic_DNA"/>
</dbReference>
<gene>
    <name evidence="1" type="ordered locus">Vapar_2435</name>
</gene>
<dbReference type="KEGG" id="vap:Vapar_2435"/>
<dbReference type="HOGENOM" id="CLU_2511748_0_0_4"/>
<organism evidence="1">
    <name type="scientific">Variovorax paradoxus (strain S110)</name>
    <dbReference type="NCBI Taxonomy" id="543728"/>
    <lineage>
        <taxon>Bacteria</taxon>
        <taxon>Pseudomonadati</taxon>
        <taxon>Pseudomonadota</taxon>
        <taxon>Betaproteobacteria</taxon>
        <taxon>Burkholderiales</taxon>
        <taxon>Comamonadaceae</taxon>
        <taxon>Variovorax</taxon>
    </lineage>
</organism>
<accession>C5CJK8</accession>
<dbReference type="STRING" id="543728.Vapar_2435"/>
<sequence>MTEYQLAAMSRVGEHGEPIFRAPSVGCSGETDLRKALREAATSLETIGRLAGRGEFMLEDSEVRAYANSRASVARDALVATGETS</sequence>
<name>C5CJK8_VARPS</name>